<evidence type="ECO:0000313" key="1">
    <source>
        <dbReference type="EMBL" id="GAJ11042.1"/>
    </source>
</evidence>
<comment type="caution">
    <text evidence="1">The sequence shown here is derived from an EMBL/GenBank/DDBJ whole genome shotgun (WGS) entry which is preliminary data.</text>
</comment>
<dbReference type="InterPro" id="IPR036388">
    <property type="entry name" value="WH-like_DNA-bd_sf"/>
</dbReference>
<accession>X1V5K1</accession>
<dbReference type="Gene3D" id="1.10.10.10">
    <property type="entry name" value="Winged helix-like DNA-binding domain superfamily/Winged helix DNA-binding domain"/>
    <property type="match status" value="1"/>
</dbReference>
<dbReference type="SUPFAM" id="SSF48295">
    <property type="entry name" value="TrpR-like"/>
    <property type="match status" value="1"/>
</dbReference>
<dbReference type="AlphaFoldDB" id="X1V5K1"/>
<gene>
    <name evidence="1" type="ORF">S12H4_54536</name>
</gene>
<reference evidence="1" key="1">
    <citation type="journal article" date="2014" name="Front. Microbiol.">
        <title>High frequency of phylogenetically diverse reductive dehalogenase-homologous genes in deep subseafloor sedimentary metagenomes.</title>
        <authorList>
            <person name="Kawai M."/>
            <person name="Futagami T."/>
            <person name="Toyoda A."/>
            <person name="Takaki Y."/>
            <person name="Nishi S."/>
            <person name="Hori S."/>
            <person name="Arai W."/>
            <person name="Tsubouchi T."/>
            <person name="Morono Y."/>
            <person name="Uchiyama I."/>
            <person name="Ito T."/>
            <person name="Fujiyama A."/>
            <person name="Inagaki F."/>
            <person name="Takami H."/>
        </authorList>
    </citation>
    <scope>NUCLEOTIDE SEQUENCE</scope>
    <source>
        <strain evidence="1">Expedition CK06-06</strain>
    </source>
</reference>
<dbReference type="GO" id="GO:0006313">
    <property type="term" value="P:DNA transposition"/>
    <property type="evidence" value="ECO:0007669"/>
    <property type="project" value="InterPro"/>
</dbReference>
<dbReference type="Pfam" id="PF01527">
    <property type="entry name" value="HTH_Tnp_1"/>
    <property type="match status" value="1"/>
</dbReference>
<feature type="non-terminal residue" evidence="1">
    <location>
        <position position="46"/>
    </location>
</feature>
<dbReference type="EMBL" id="BARW01034871">
    <property type="protein sequence ID" value="GAJ11042.1"/>
    <property type="molecule type" value="Genomic_DNA"/>
</dbReference>
<dbReference type="GO" id="GO:0004803">
    <property type="term" value="F:transposase activity"/>
    <property type="evidence" value="ECO:0007669"/>
    <property type="project" value="InterPro"/>
</dbReference>
<organism evidence="1">
    <name type="scientific">marine sediment metagenome</name>
    <dbReference type="NCBI Taxonomy" id="412755"/>
    <lineage>
        <taxon>unclassified sequences</taxon>
        <taxon>metagenomes</taxon>
        <taxon>ecological metagenomes</taxon>
    </lineage>
</organism>
<proteinExistence type="predicted"/>
<evidence type="ECO:0008006" key="2">
    <source>
        <dbReference type="Google" id="ProtNLM"/>
    </source>
</evidence>
<dbReference type="InterPro" id="IPR002514">
    <property type="entry name" value="Transposase_8"/>
</dbReference>
<protein>
    <recommendedName>
        <fullName evidence="2">Transposase</fullName>
    </recommendedName>
</protein>
<name>X1V5K1_9ZZZZ</name>
<sequence length="46" mass="5371">MKQNQRKHSPSFKAKVAMEALKGEETTAELSSRFEVHLSQIRVWKK</sequence>
<dbReference type="GO" id="GO:0043565">
    <property type="term" value="F:sequence-specific DNA binding"/>
    <property type="evidence" value="ECO:0007669"/>
    <property type="project" value="InterPro"/>
</dbReference>
<dbReference type="InterPro" id="IPR010921">
    <property type="entry name" value="Trp_repressor/repl_initiator"/>
</dbReference>